<evidence type="ECO:0000313" key="3">
    <source>
        <dbReference type="Proteomes" id="UP000501623"/>
    </source>
</evidence>
<dbReference type="Pfam" id="PF00085">
    <property type="entry name" value="Thioredoxin"/>
    <property type="match status" value="1"/>
</dbReference>
<dbReference type="SUPFAM" id="SSF52833">
    <property type="entry name" value="Thioredoxin-like"/>
    <property type="match status" value="1"/>
</dbReference>
<dbReference type="CDD" id="cd02947">
    <property type="entry name" value="TRX_family"/>
    <property type="match status" value="1"/>
</dbReference>
<feature type="domain" description="Thioredoxin" evidence="1">
    <location>
        <begin position="13"/>
        <end position="84"/>
    </location>
</feature>
<dbReference type="Gene3D" id="3.40.30.10">
    <property type="entry name" value="Glutaredoxin"/>
    <property type="match status" value="1"/>
</dbReference>
<keyword evidence="3" id="KW-1185">Reference proteome</keyword>
<dbReference type="InterPro" id="IPR036249">
    <property type="entry name" value="Thioredoxin-like_sf"/>
</dbReference>
<organism evidence="2 3">
    <name type="scientific">Hymenobacter taeanensis</name>
    <dbReference type="NCBI Taxonomy" id="2735321"/>
    <lineage>
        <taxon>Bacteria</taxon>
        <taxon>Pseudomonadati</taxon>
        <taxon>Bacteroidota</taxon>
        <taxon>Cytophagia</taxon>
        <taxon>Cytophagales</taxon>
        <taxon>Hymenobacteraceae</taxon>
        <taxon>Hymenobacter</taxon>
    </lineage>
</organism>
<dbReference type="RefSeq" id="WP_171592432.1">
    <property type="nucleotide sequence ID" value="NZ_CP053538.1"/>
</dbReference>
<sequence length="114" mass="12835">MKVIDTNDTGLRTLIHDFPRVIAKFTSADCTTCKLLAPPFEKFASDPRFRTVFLRLDSDENPVAKKLMDERVAPFFVAYCRGRMLECDTLTTEQEVLAMLESLQACPDEAPATS</sequence>
<dbReference type="InterPro" id="IPR013766">
    <property type="entry name" value="Thioredoxin_domain"/>
</dbReference>
<accession>A0A6M6BJT0</accession>
<dbReference type="KEGG" id="hts:HMJ29_16025"/>
<name>A0A6M6BJT0_9BACT</name>
<dbReference type="EMBL" id="CP053538">
    <property type="protein sequence ID" value="QJX48347.1"/>
    <property type="molecule type" value="Genomic_DNA"/>
</dbReference>
<dbReference type="AlphaFoldDB" id="A0A6M6BJT0"/>
<reference evidence="2 3" key="1">
    <citation type="submission" date="2020-05" db="EMBL/GenBank/DDBJ databases">
        <title>Complete genome sequence of Hymenobacter sp. TS19 in Coasted Sand Dune.</title>
        <authorList>
            <person name="Lee J.-H."/>
            <person name="Jung J.-H."/>
            <person name="Jeong S."/>
            <person name="Zhao L."/>
            <person name="Kim M.-K."/>
            <person name="Seo H.-S."/>
            <person name="Lim S."/>
        </authorList>
    </citation>
    <scope>NUCLEOTIDE SEQUENCE [LARGE SCALE GENOMIC DNA]</scope>
    <source>
        <strain evidence="2 3">TS19</strain>
    </source>
</reference>
<protein>
    <submittedName>
        <fullName evidence="2">Thioredoxin family protein</fullName>
    </submittedName>
</protein>
<gene>
    <name evidence="2" type="ORF">HMJ29_16025</name>
</gene>
<evidence type="ECO:0000259" key="1">
    <source>
        <dbReference type="Pfam" id="PF00085"/>
    </source>
</evidence>
<dbReference type="Proteomes" id="UP000501623">
    <property type="component" value="Chromosome"/>
</dbReference>
<proteinExistence type="predicted"/>
<evidence type="ECO:0000313" key="2">
    <source>
        <dbReference type="EMBL" id="QJX48347.1"/>
    </source>
</evidence>